<dbReference type="AlphaFoldDB" id="A0A5D3K262"/>
<sequence length="72" mass="8092">MTNDTAVFDAMRPDRESGEREWAGRMGTLDAIRRDGLEIDTASLAFCLHEWINSAGYVDIEVVCKFPLMLAL</sequence>
<gene>
    <name evidence="1" type="ORF">FXB40_45720</name>
</gene>
<organism evidence="1 2">
    <name type="scientific">Bradyrhizobium rifense</name>
    <dbReference type="NCBI Taxonomy" id="515499"/>
    <lineage>
        <taxon>Bacteria</taxon>
        <taxon>Pseudomonadati</taxon>
        <taxon>Pseudomonadota</taxon>
        <taxon>Alphaproteobacteria</taxon>
        <taxon>Hyphomicrobiales</taxon>
        <taxon>Nitrobacteraceae</taxon>
        <taxon>Bradyrhizobium</taxon>
    </lineage>
</organism>
<accession>A0A5D3K262</accession>
<dbReference type="EMBL" id="VSSS01000100">
    <property type="protein sequence ID" value="TYL83902.1"/>
    <property type="molecule type" value="Genomic_DNA"/>
</dbReference>
<evidence type="ECO:0000313" key="2">
    <source>
        <dbReference type="Proteomes" id="UP000324758"/>
    </source>
</evidence>
<name>A0A5D3K262_9BRAD</name>
<reference evidence="1 2" key="1">
    <citation type="submission" date="2019-08" db="EMBL/GenBank/DDBJ databases">
        <title>Bradyrhizobium hipponensis sp. nov., a rhizobium isolated from a Lupinus angustifolius root nodule in Tunisia.</title>
        <authorList>
            <person name="Off K."/>
            <person name="Rejili M."/>
            <person name="Mars M."/>
            <person name="Brachmann A."/>
            <person name="Marin M."/>
        </authorList>
    </citation>
    <scope>NUCLEOTIDE SEQUENCE [LARGE SCALE GENOMIC DNA]</scope>
    <source>
        <strain evidence="1 2">CTAW71</strain>
    </source>
</reference>
<keyword evidence="2" id="KW-1185">Reference proteome</keyword>
<comment type="caution">
    <text evidence="1">The sequence shown here is derived from an EMBL/GenBank/DDBJ whole genome shotgun (WGS) entry which is preliminary data.</text>
</comment>
<proteinExistence type="predicted"/>
<evidence type="ECO:0000313" key="1">
    <source>
        <dbReference type="EMBL" id="TYL83902.1"/>
    </source>
</evidence>
<dbReference type="Proteomes" id="UP000324758">
    <property type="component" value="Unassembled WGS sequence"/>
</dbReference>
<protein>
    <submittedName>
        <fullName evidence="1">Uncharacterized protein</fullName>
    </submittedName>
</protein>
<dbReference type="OrthoDB" id="8244050at2"/>
<dbReference type="RefSeq" id="WP_148778808.1">
    <property type="nucleotide sequence ID" value="NZ_VSSS01000100.1"/>
</dbReference>